<dbReference type="Proteomes" id="UP000003645">
    <property type="component" value="Chromosome"/>
</dbReference>
<keyword evidence="2 5" id="KW-0378">Hydrolase</keyword>
<sequence>MAREIMIDLASYQANLTANDYRAIGATKAIVKVSESTNYVNPYIQSEVNNAAAGGVNGFAFYHFGRFTNDSGAKAEAEYFIANAKAKANVKPGTLLVLDAEINNMPTSSVIVFLDTLRNAGYHTGFYTYKYLLPKFDLEEIHKHCDFFWLAAYVLANGKADGKNPNFNYFPSANYVDAWQYTDNLLGYGVDGSITLTDNALALFNPSEVKQPEQPAQPAQQPAKSTVWKDSLGDEWHTENGKFTSNTALHLRWGARTTATAITVLPAGSVVKYDAWSRHTGYVWLRQPRGNGQYGYLVCRNANTGEPYGTFK</sequence>
<dbReference type="Pfam" id="PF01183">
    <property type="entry name" value="Glyco_hydro_25"/>
    <property type="match status" value="1"/>
</dbReference>
<name>A0A0D4CJV8_LIMMU</name>
<dbReference type="PROSITE" id="PS51904">
    <property type="entry name" value="GLYCOSYL_HYDROL_F25_2"/>
    <property type="match status" value="1"/>
</dbReference>
<dbReference type="GO" id="GO:0016998">
    <property type="term" value="P:cell wall macromolecule catabolic process"/>
    <property type="evidence" value="ECO:0007669"/>
    <property type="project" value="InterPro"/>
</dbReference>
<dbReference type="SUPFAM" id="SSF51445">
    <property type="entry name" value="(Trans)glycosidases"/>
    <property type="match status" value="1"/>
</dbReference>
<dbReference type="PANTHER" id="PTHR34135">
    <property type="entry name" value="LYSOZYME"/>
    <property type="match status" value="1"/>
</dbReference>
<feature type="domain" description="SH3b" evidence="4">
    <location>
        <begin position="238"/>
        <end position="305"/>
    </location>
</feature>
<dbReference type="Gene3D" id="3.20.20.80">
    <property type="entry name" value="Glycosidases"/>
    <property type="match status" value="1"/>
</dbReference>
<dbReference type="EMBL" id="CP011013">
    <property type="protein sequence ID" value="AJT50151.1"/>
    <property type="molecule type" value="Genomic_DNA"/>
</dbReference>
<dbReference type="STRING" id="1130798.LBLM1_03085"/>
<dbReference type="InterPro" id="IPR003646">
    <property type="entry name" value="SH3-like_bac-type"/>
</dbReference>
<protein>
    <submittedName>
        <fullName evidence="5">Glycoside hydrolase family 25</fullName>
    </submittedName>
</protein>
<dbReference type="PANTHER" id="PTHR34135:SF2">
    <property type="entry name" value="LYSOZYME"/>
    <property type="match status" value="1"/>
</dbReference>
<dbReference type="InterPro" id="IPR002053">
    <property type="entry name" value="Glyco_hydro_25"/>
</dbReference>
<dbReference type="GO" id="GO:0016052">
    <property type="term" value="P:carbohydrate catabolic process"/>
    <property type="evidence" value="ECO:0007669"/>
    <property type="project" value="TreeGrafter"/>
</dbReference>
<dbReference type="AlphaFoldDB" id="A0A0D4CJV8"/>
<dbReference type="SMART" id="SM00641">
    <property type="entry name" value="Glyco_25"/>
    <property type="match status" value="1"/>
</dbReference>
<keyword evidence="6" id="KW-1185">Reference proteome</keyword>
<dbReference type="KEGG" id="lmu:LBLM1_03085"/>
<dbReference type="GO" id="GO:0009253">
    <property type="term" value="P:peptidoglycan catabolic process"/>
    <property type="evidence" value="ECO:0007669"/>
    <property type="project" value="InterPro"/>
</dbReference>
<comment type="similarity">
    <text evidence="1">Belongs to the glycosyl hydrolase 25 family.</text>
</comment>
<dbReference type="OrthoDB" id="2312598at2"/>
<dbReference type="RefSeq" id="WP_039945807.1">
    <property type="nucleotide sequence ID" value="NZ_CP011013.1"/>
</dbReference>
<evidence type="ECO:0000313" key="5">
    <source>
        <dbReference type="EMBL" id="AJT50151.1"/>
    </source>
</evidence>
<dbReference type="SMART" id="SM00287">
    <property type="entry name" value="SH3b"/>
    <property type="match status" value="1"/>
</dbReference>
<proteinExistence type="inferred from homology"/>
<evidence type="ECO:0000313" key="6">
    <source>
        <dbReference type="Proteomes" id="UP000003645"/>
    </source>
</evidence>
<evidence type="ECO:0000259" key="4">
    <source>
        <dbReference type="SMART" id="SM00287"/>
    </source>
</evidence>
<reference evidence="5 6" key="1">
    <citation type="journal article" date="2012" name="J. Bacteriol.">
        <title>Genome sequence of Lactobacillus mucosae LM1, isolated from piglet feces.</title>
        <authorList>
            <person name="Lee J.H."/>
            <person name="Valeriano V.D."/>
            <person name="Shin Y.R."/>
            <person name="Chae J.P."/>
            <person name="Kim G.B."/>
            <person name="Ham J.S."/>
            <person name="Chun J."/>
            <person name="Kang D.K."/>
        </authorList>
    </citation>
    <scope>NUCLEOTIDE SEQUENCE [LARGE SCALE GENOMIC DNA]</scope>
    <source>
        <strain evidence="5 6">LM1</strain>
    </source>
</reference>
<dbReference type="InterPro" id="IPR018077">
    <property type="entry name" value="Glyco_hydro_fam25_subgr"/>
</dbReference>
<keyword evidence="3" id="KW-0326">Glycosidase</keyword>
<organism evidence="5 6">
    <name type="scientific">Limosilactobacillus mucosae LM1</name>
    <dbReference type="NCBI Taxonomy" id="1130798"/>
    <lineage>
        <taxon>Bacteria</taxon>
        <taxon>Bacillati</taxon>
        <taxon>Bacillota</taxon>
        <taxon>Bacilli</taxon>
        <taxon>Lactobacillales</taxon>
        <taxon>Lactobacillaceae</taxon>
        <taxon>Limosilactobacillus</taxon>
    </lineage>
</organism>
<dbReference type="GO" id="GO:0003796">
    <property type="term" value="F:lysozyme activity"/>
    <property type="evidence" value="ECO:0007669"/>
    <property type="project" value="InterPro"/>
</dbReference>
<accession>A0A0D4CJV8</accession>
<evidence type="ECO:0000256" key="3">
    <source>
        <dbReference type="ARBA" id="ARBA00023295"/>
    </source>
</evidence>
<gene>
    <name evidence="5" type="ORF">LBLM1_03085</name>
</gene>
<dbReference type="Gene3D" id="2.30.30.40">
    <property type="entry name" value="SH3 Domains"/>
    <property type="match status" value="1"/>
</dbReference>
<evidence type="ECO:0000256" key="2">
    <source>
        <dbReference type="ARBA" id="ARBA00022801"/>
    </source>
</evidence>
<dbReference type="HOGENOM" id="CLU_032892_1_0_9"/>
<dbReference type="InterPro" id="IPR017853">
    <property type="entry name" value="GH"/>
</dbReference>
<evidence type="ECO:0000256" key="1">
    <source>
        <dbReference type="ARBA" id="ARBA00010646"/>
    </source>
</evidence>